<dbReference type="Gene3D" id="3.30.200.20">
    <property type="entry name" value="Phosphorylase Kinase, domain 1"/>
    <property type="match status" value="1"/>
</dbReference>
<gene>
    <name evidence="8" type="ORF">PTSG_06013</name>
</gene>
<evidence type="ECO:0000256" key="2">
    <source>
        <dbReference type="ARBA" id="ARBA00022679"/>
    </source>
</evidence>
<evidence type="ECO:0000256" key="1">
    <source>
        <dbReference type="ARBA" id="ARBA00022614"/>
    </source>
</evidence>
<dbReference type="SMART" id="SM00220">
    <property type="entry name" value="S_TKc"/>
    <property type="match status" value="1"/>
</dbReference>
<proteinExistence type="predicted"/>
<dbReference type="SMART" id="SM00369">
    <property type="entry name" value="LRR_TYP"/>
    <property type="match status" value="10"/>
</dbReference>
<keyword evidence="4" id="KW-0547">Nucleotide-binding</keyword>
<dbReference type="Proteomes" id="UP000007799">
    <property type="component" value="Unassembled WGS sequence"/>
</dbReference>
<keyword evidence="5 8" id="KW-0418">Kinase</keyword>
<keyword evidence="3" id="KW-0677">Repeat</keyword>
<evidence type="ECO:0000259" key="7">
    <source>
        <dbReference type="PROSITE" id="PS50011"/>
    </source>
</evidence>
<dbReference type="PANTHER" id="PTHR24366">
    <property type="entry name" value="IG(IMMUNOGLOBULIN) AND LRR(LEUCINE RICH REPEAT) DOMAINS"/>
    <property type="match status" value="1"/>
</dbReference>
<evidence type="ECO:0000256" key="4">
    <source>
        <dbReference type="ARBA" id="ARBA00022741"/>
    </source>
</evidence>
<evidence type="ECO:0000256" key="6">
    <source>
        <dbReference type="ARBA" id="ARBA00022840"/>
    </source>
</evidence>
<dbReference type="AlphaFoldDB" id="F2UDF3"/>
<dbReference type="GO" id="GO:0004672">
    <property type="term" value="F:protein kinase activity"/>
    <property type="evidence" value="ECO:0007669"/>
    <property type="project" value="InterPro"/>
</dbReference>
<reference evidence="8" key="1">
    <citation type="submission" date="2009-08" db="EMBL/GenBank/DDBJ databases">
        <title>Annotation of Salpingoeca rosetta.</title>
        <authorList>
            <consortium name="The Broad Institute Genome Sequencing Platform"/>
            <person name="Russ C."/>
            <person name="Cuomo C."/>
            <person name="Burger G."/>
            <person name="Gray M.W."/>
            <person name="Holland P.W.H."/>
            <person name="King N."/>
            <person name="Lang F.B.F."/>
            <person name="Roger A.J."/>
            <person name="Ruiz-Trillo I."/>
            <person name="Young S.K."/>
            <person name="Zeng Q."/>
            <person name="Gargeya S."/>
            <person name="Alvarado L."/>
            <person name="Berlin A."/>
            <person name="Chapman S.B."/>
            <person name="Chen Z."/>
            <person name="Freedman E."/>
            <person name="Gellesch M."/>
            <person name="Goldberg J."/>
            <person name="Griggs A."/>
            <person name="Gujja S."/>
            <person name="Heilman E."/>
            <person name="Heiman D."/>
            <person name="Howarth C."/>
            <person name="Mehta T."/>
            <person name="Neiman D."/>
            <person name="Pearson M."/>
            <person name="Roberts A."/>
            <person name="Saif S."/>
            <person name="Shea T."/>
            <person name="Shenoy N."/>
            <person name="Sisk P."/>
            <person name="Stolte C."/>
            <person name="Sykes S."/>
            <person name="White J."/>
            <person name="Yandava C."/>
            <person name="Haas B."/>
            <person name="Nusbaum C."/>
            <person name="Birren B."/>
        </authorList>
    </citation>
    <scope>NUCLEOTIDE SEQUENCE [LARGE SCALE GENOMIC DNA]</scope>
    <source>
        <strain evidence="8">ATCC 50818</strain>
    </source>
</reference>
<keyword evidence="6" id="KW-0067">ATP-binding</keyword>
<dbReference type="KEGG" id="sre:PTSG_06013"/>
<dbReference type="Gene3D" id="1.10.510.10">
    <property type="entry name" value="Transferase(Phosphotransferase) domain 1"/>
    <property type="match status" value="1"/>
</dbReference>
<dbReference type="PANTHER" id="PTHR24366:SF170">
    <property type="entry name" value="RE50361P"/>
    <property type="match status" value="1"/>
</dbReference>
<evidence type="ECO:0000256" key="3">
    <source>
        <dbReference type="ARBA" id="ARBA00022737"/>
    </source>
</evidence>
<accession>F2UDF3</accession>
<dbReference type="GO" id="GO:0005524">
    <property type="term" value="F:ATP binding"/>
    <property type="evidence" value="ECO:0007669"/>
    <property type="project" value="UniProtKB-KW"/>
</dbReference>
<dbReference type="eggNOG" id="KOG0192">
    <property type="taxonomic scope" value="Eukaryota"/>
</dbReference>
<dbReference type="InterPro" id="IPR032675">
    <property type="entry name" value="LRR_dom_sf"/>
</dbReference>
<dbReference type="GeneID" id="16073478"/>
<dbReference type="InterPro" id="IPR011009">
    <property type="entry name" value="Kinase-like_dom_sf"/>
</dbReference>
<dbReference type="InterPro" id="IPR000719">
    <property type="entry name" value="Prot_kinase_dom"/>
</dbReference>
<dbReference type="OrthoDB" id="5953842at2759"/>
<dbReference type="EMBL" id="GL832969">
    <property type="protein sequence ID" value="EGD74648.1"/>
    <property type="molecule type" value="Genomic_DNA"/>
</dbReference>
<dbReference type="STRING" id="946362.F2UDF3"/>
<evidence type="ECO:0000256" key="5">
    <source>
        <dbReference type="ARBA" id="ARBA00022777"/>
    </source>
</evidence>
<name>F2UDF3_SALR5</name>
<feature type="domain" description="Protein kinase" evidence="7">
    <location>
        <begin position="866"/>
        <end position="1191"/>
    </location>
</feature>
<dbReference type="Gene3D" id="3.80.10.10">
    <property type="entry name" value="Ribonuclease Inhibitor"/>
    <property type="match status" value="2"/>
</dbReference>
<dbReference type="InterPro" id="IPR001611">
    <property type="entry name" value="Leu-rich_rpt"/>
</dbReference>
<dbReference type="SUPFAM" id="SSF52058">
    <property type="entry name" value="L domain-like"/>
    <property type="match status" value="1"/>
</dbReference>
<keyword evidence="1" id="KW-0433">Leucine-rich repeat</keyword>
<dbReference type="Pfam" id="PF00069">
    <property type="entry name" value="Pkinase"/>
    <property type="match status" value="1"/>
</dbReference>
<sequence>MQSRVRREDPFDPENPTCTLSSILKRNCSYPPSTLPTATLEIVFDTSLEEGPLVTDARENKGADDVAAASQYLQAQTATWRPRNLRLSGVVLEDDLRWVLDSGTWDRAAELIINGMEVPALHLNILNPLPVLQGLQITHGHVNRVALRRNASEQPFLRAAFLRELRLNFLSIRHISSDAFAGMERVVTLDLYANQLTTITNTTLASMTQLSILLLRQNHISSIHDNAFAQLTLLRTLNLVENDLTLFPARAFANGLSNLVALQLWSNPIGALPPLALAPLVNLQRIFLDKCEIGHVPASAFQHNTRLTHINLSRNKLSSLPPGIFASLTRLAIVRLEGNALRRVDRAWFADGALALEQLTVFQNQITHVDAELLPTAPALASLQAQHNLLDATILHSIHDHPRLAILDLAFNRISTVPHGTLTNLTQLFLLSLSHNGLTRFPARSFPQLDALLLDGNPLTTAPAVRGTQHLAELAITGHRIAKIDMTPLLQLTRLHRLDLAAAATPLSPPPVVTIRSESDQLRPSSRFRALDVLNMDVTQPLSALIASHAVTLDELSLGWSGMDETTVAVDDICALLSDTVSRFELSNTAFTHVRLCDGVAYDAVFLQDNLHLQSVSSVGGVQQLNVSGCPRLQQLQVPSAEVLDISGTRVPLFRGLCTSLGTRTVVARNWQTGDLTNTARLRQLLSQCLAFGGVDVLDLSNNAQLNRPSVVNSVVANVIVLGEDETYLGDDLVPLAGRSTTSFFQLANNPIACQLQFVNLHTRQSAVVRQVRFRQVGYLYTCQCAQGYEHRGGRCRVIERDNTAAVLGTLAGLLAFQGILFAAYRTYTRQRRLQADNALKEQLLVERDAEVMALKKVWEIEYDELRMIKRVAAGAFGVVFKAQWDTVTVAVKVLQQGVMMFDESTVVEFEKEVEFLQRTRHPHVVRFFGAGTDPNGSPFLVLEFVAMGSLKDLLGKDMARVLQEVAERNNDDDAEGEEREEKAEGMAGVWELKLRLLRDVASGMAFIHSLDQVHRDLKSGNVLVSSRLRAKITDFGSIRQCLAGGTANVPATPAARAGDLTYSQAAGTATMNPSMTMTAGVGTPLYMAPEVLLGDKYNAKADVFSFGVLMWEVATQRVPDLIEQEKGSNFRGPMLATLSQLLQEGRRLRFEDGDEEVRDWFVQLTLKCVGNNPWERPSFQELEMKMHVNKG</sequence>
<dbReference type="InParanoid" id="F2UDF3"/>
<evidence type="ECO:0000313" key="8">
    <source>
        <dbReference type="EMBL" id="EGD74648.1"/>
    </source>
</evidence>
<dbReference type="RefSeq" id="XP_004992905.1">
    <property type="nucleotide sequence ID" value="XM_004992848.1"/>
</dbReference>
<evidence type="ECO:0000313" key="9">
    <source>
        <dbReference type="Proteomes" id="UP000007799"/>
    </source>
</evidence>
<keyword evidence="2" id="KW-0808">Transferase</keyword>
<dbReference type="FunFam" id="3.30.200.20:FF:000180">
    <property type="entry name" value="serine/threonine-protein kinase STY46-like"/>
    <property type="match status" value="1"/>
</dbReference>
<dbReference type="SUPFAM" id="SSF56112">
    <property type="entry name" value="Protein kinase-like (PK-like)"/>
    <property type="match status" value="1"/>
</dbReference>
<dbReference type="PROSITE" id="PS51450">
    <property type="entry name" value="LRR"/>
    <property type="match status" value="1"/>
</dbReference>
<dbReference type="InterPro" id="IPR003591">
    <property type="entry name" value="Leu-rich_rpt_typical-subtyp"/>
</dbReference>
<dbReference type="Pfam" id="PF13855">
    <property type="entry name" value="LRR_8"/>
    <property type="match status" value="3"/>
</dbReference>
<protein>
    <submittedName>
        <fullName evidence="8">TKL protein kinase</fullName>
    </submittedName>
</protein>
<organism evidence="9">
    <name type="scientific">Salpingoeca rosetta (strain ATCC 50818 / BSB-021)</name>
    <dbReference type="NCBI Taxonomy" id="946362"/>
    <lineage>
        <taxon>Eukaryota</taxon>
        <taxon>Choanoflagellata</taxon>
        <taxon>Craspedida</taxon>
        <taxon>Salpingoecidae</taxon>
        <taxon>Salpingoeca</taxon>
    </lineage>
</organism>
<dbReference type="eggNOG" id="KOG0619">
    <property type="taxonomic scope" value="Eukaryota"/>
</dbReference>
<dbReference type="PROSITE" id="PS50011">
    <property type="entry name" value="PROTEIN_KINASE_DOM"/>
    <property type="match status" value="1"/>
</dbReference>
<keyword evidence="9" id="KW-1185">Reference proteome</keyword>